<dbReference type="EMBL" id="JAWWNJ010000130">
    <property type="protein sequence ID" value="KAK6987703.1"/>
    <property type="molecule type" value="Genomic_DNA"/>
</dbReference>
<feature type="region of interest" description="Disordered" evidence="1">
    <location>
        <begin position="94"/>
        <end position="142"/>
    </location>
</feature>
<gene>
    <name evidence="2" type="ORF">R3P38DRAFT_3291801</name>
</gene>
<feature type="region of interest" description="Disordered" evidence="1">
    <location>
        <begin position="39"/>
        <end position="70"/>
    </location>
</feature>
<protein>
    <submittedName>
        <fullName evidence="2">Uncharacterized protein</fullName>
    </submittedName>
</protein>
<keyword evidence="3" id="KW-1185">Reference proteome</keyword>
<name>A0AAV9ZND6_9AGAR</name>
<reference evidence="2 3" key="1">
    <citation type="journal article" date="2024" name="J Genomics">
        <title>Draft genome sequencing and assembly of Favolaschia claudopus CIRM-BRFM 2984 isolated from oak limbs.</title>
        <authorList>
            <person name="Navarro D."/>
            <person name="Drula E."/>
            <person name="Chaduli D."/>
            <person name="Cazenave R."/>
            <person name="Ahrendt S."/>
            <person name="Wang J."/>
            <person name="Lipzen A."/>
            <person name="Daum C."/>
            <person name="Barry K."/>
            <person name="Grigoriev I.V."/>
            <person name="Favel A."/>
            <person name="Rosso M.N."/>
            <person name="Martin F."/>
        </authorList>
    </citation>
    <scope>NUCLEOTIDE SEQUENCE [LARGE SCALE GENOMIC DNA]</scope>
    <source>
        <strain evidence="2 3">CIRM-BRFM 2984</strain>
    </source>
</reference>
<dbReference type="AlphaFoldDB" id="A0AAV9ZND6"/>
<evidence type="ECO:0000256" key="1">
    <source>
        <dbReference type="SAM" id="MobiDB-lite"/>
    </source>
</evidence>
<accession>A0AAV9ZND6</accession>
<sequence>MKAVGNAIKLEDEIEEAYPCHEEKRARSIHVRRPAMTMLPASSSHSSPDDAQLHNASLPDPPPPLDVNPISLPVLPQTYTYTCPAPTSTTPSSCFAADPSSSPPIYPSTSHPNHIDPRPPALPPRCERPRQAKMGASTHTRAARLTDRRMLWRESRCFGSIRRRSHERSVAYTTEVEAGDAVETRGTQAHDGEVNGREVGVGVKGAGAGRAEKRRVEELLDAGEGGEDELKDLDEEACVQAGDNGGMERQGGDTLRMSISRRCREWWAVDEMTLPLPHYTLSSSPQPLLVLV</sequence>
<comment type="caution">
    <text evidence="2">The sequence shown here is derived from an EMBL/GenBank/DDBJ whole genome shotgun (WGS) entry which is preliminary data.</text>
</comment>
<proteinExistence type="predicted"/>
<dbReference type="Proteomes" id="UP001362999">
    <property type="component" value="Unassembled WGS sequence"/>
</dbReference>
<organism evidence="2 3">
    <name type="scientific">Favolaschia claudopus</name>
    <dbReference type="NCBI Taxonomy" id="2862362"/>
    <lineage>
        <taxon>Eukaryota</taxon>
        <taxon>Fungi</taxon>
        <taxon>Dikarya</taxon>
        <taxon>Basidiomycota</taxon>
        <taxon>Agaricomycotina</taxon>
        <taxon>Agaricomycetes</taxon>
        <taxon>Agaricomycetidae</taxon>
        <taxon>Agaricales</taxon>
        <taxon>Marasmiineae</taxon>
        <taxon>Mycenaceae</taxon>
        <taxon>Favolaschia</taxon>
    </lineage>
</organism>
<evidence type="ECO:0000313" key="2">
    <source>
        <dbReference type="EMBL" id="KAK6987703.1"/>
    </source>
</evidence>
<evidence type="ECO:0000313" key="3">
    <source>
        <dbReference type="Proteomes" id="UP001362999"/>
    </source>
</evidence>